<evidence type="ECO:0000313" key="1">
    <source>
        <dbReference type="EMBL" id="OEL26746.1"/>
    </source>
</evidence>
<name>A0A1E5VNQ3_9POAL</name>
<gene>
    <name evidence="1" type="ORF">BAE44_0012232</name>
</gene>
<comment type="caution">
    <text evidence="1">The sequence shown here is derived from an EMBL/GenBank/DDBJ whole genome shotgun (WGS) entry which is preliminary data.</text>
</comment>
<dbReference type="AlphaFoldDB" id="A0A1E5VNQ3"/>
<dbReference type="OrthoDB" id="691434at2759"/>
<dbReference type="EMBL" id="LWDX02034007">
    <property type="protein sequence ID" value="OEL26746.1"/>
    <property type="molecule type" value="Genomic_DNA"/>
</dbReference>
<reference evidence="1 2" key="1">
    <citation type="submission" date="2016-09" db="EMBL/GenBank/DDBJ databases">
        <title>The draft genome of Dichanthelium oligosanthes: A C3 panicoid grass species.</title>
        <authorList>
            <person name="Studer A.J."/>
            <person name="Schnable J.C."/>
            <person name="Brutnell T.P."/>
        </authorList>
    </citation>
    <scope>NUCLEOTIDE SEQUENCE [LARGE SCALE GENOMIC DNA]</scope>
    <source>
        <strain evidence="2">cv. Kellogg 1175</strain>
        <tissue evidence="1">Leaf</tissue>
    </source>
</reference>
<accession>A0A1E5VNQ3</accession>
<organism evidence="1 2">
    <name type="scientific">Dichanthelium oligosanthes</name>
    <dbReference type="NCBI Taxonomy" id="888268"/>
    <lineage>
        <taxon>Eukaryota</taxon>
        <taxon>Viridiplantae</taxon>
        <taxon>Streptophyta</taxon>
        <taxon>Embryophyta</taxon>
        <taxon>Tracheophyta</taxon>
        <taxon>Spermatophyta</taxon>
        <taxon>Magnoliopsida</taxon>
        <taxon>Liliopsida</taxon>
        <taxon>Poales</taxon>
        <taxon>Poaceae</taxon>
        <taxon>PACMAD clade</taxon>
        <taxon>Panicoideae</taxon>
        <taxon>Panicodae</taxon>
        <taxon>Paniceae</taxon>
        <taxon>Dichantheliinae</taxon>
        <taxon>Dichanthelium</taxon>
    </lineage>
</organism>
<keyword evidence="2" id="KW-1185">Reference proteome</keyword>
<feature type="non-terminal residue" evidence="1">
    <location>
        <position position="1"/>
    </location>
</feature>
<evidence type="ECO:0000313" key="2">
    <source>
        <dbReference type="Proteomes" id="UP000095767"/>
    </source>
</evidence>
<evidence type="ECO:0008006" key="3">
    <source>
        <dbReference type="Google" id="ProtNLM"/>
    </source>
</evidence>
<sequence length="91" mass="9768">LLEAGSTTGAATVNSTSLDEDKIYVIFCVAGKCNDFGHGWQNCYCCGDMNSNVKTDCHETMEECRANCPHCDPKCPPQSSSSVRAATNITL</sequence>
<protein>
    <recommendedName>
        <fullName evidence="3">Embryo surrounding factor 1 brassicaceae domain-containing protein</fullName>
    </recommendedName>
</protein>
<proteinExistence type="predicted"/>
<dbReference type="Proteomes" id="UP000095767">
    <property type="component" value="Unassembled WGS sequence"/>
</dbReference>